<proteinExistence type="predicted"/>
<accession>A0AAV7W9L2</accession>
<organism evidence="2 3">
    <name type="scientific">Pleurodeles waltl</name>
    <name type="common">Iberian ribbed newt</name>
    <dbReference type="NCBI Taxonomy" id="8319"/>
    <lineage>
        <taxon>Eukaryota</taxon>
        <taxon>Metazoa</taxon>
        <taxon>Chordata</taxon>
        <taxon>Craniata</taxon>
        <taxon>Vertebrata</taxon>
        <taxon>Euteleostomi</taxon>
        <taxon>Amphibia</taxon>
        <taxon>Batrachia</taxon>
        <taxon>Caudata</taxon>
        <taxon>Salamandroidea</taxon>
        <taxon>Salamandridae</taxon>
        <taxon>Pleurodelinae</taxon>
        <taxon>Pleurodeles</taxon>
    </lineage>
</organism>
<dbReference type="AlphaFoldDB" id="A0AAV7W9L2"/>
<feature type="region of interest" description="Disordered" evidence="1">
    <location>
        <begin position="1"/>
        <end position="31"/>
    </location>
</feature>
<gene>
    <name evidence="2" type="ORF">NDU88_004389</name>
</gene>
<feature type="compositionally biased region" description="Low complexity" evidence="1">
    <location>
        <begin position="22"/>
        <end position="31"/>
    </location>
</feature>
<sequence>MRGLVGGGGQQPGLGSGRRRSAAQARARAGLGVSSAVPGVCATSMAGKRSSVVAPRVAACELRLGPGPGEGPLKELYNPAELCFCVTKDAKLPYCIKHVPISDFPDSLEGLNDKLASPKTVAGVPK</sequence>
<evidence type="ECO:0000256" key="1">
    <source>
        <dbReference type="SAM" id="MobiDB-lite"/>
    </source>
</evidence>
<name>A0AAV7W9L2_PLEWA</name>
<keyword evidence="3" id="KW-1185">Reference proteome</keyword>
<dbReference type="EMBL" id="JANPWB010000002">
    <property type="protein sequence ID" value="KAJ1209010.1"/>
    <property type="molecule type" value="Genomic_DNA"/>
</dbReference>
<dbReference type="Proteomes" id="UP001066276">
    <property type="component" value="Chromosome 1_2"/>
</dbReference>
<comment type="caution">
    <text evidence="2">The sequence shown here is derived from an EMBL/GenBank/DDBJ whole genome shotgun (WGS) entry which is preliminary data.</text>
</comment>
<evidence type="ECO:0000313" key="2">
    <source>
        <dbReference type="EMBL" id="KAJ1209010.1"/>
    </source>
</evidence>
<protein>
    <submittedName>
        <fullName evidence="2">Uncharacterized protein</fullName>
    </submittedName>
</protein>
<feature type="compositionally biased region" description="Gly residues" evidence="1">
    <location>
        <begin position="1"/>
        <end position="16"/>
    </location>
</feature>
<evidence type="ECO:0000313" key="3">
    <source>
        <dbReference type="Proteomes" id="UP001066276"/>
    </source>
</evidence>
<reference evidence="2" key="1">
    <citation type="journal article" date="2022" name="bioRxiv">
        <title>Sequencing and chromosome-scale assembly of the giantPleurodeles waltlgenome.</title>
        <authorList>
            <person name="Brown T."/>
            <person name="Elewa A."/>
            <person name="Iarovenko S."/>
            <person name="Subramanian E."/>
            <person name="Araus A.J."/>
            <person name="Petzold A."/>
            <person name="Susuki M."/>
            <person name="Suzuki K.-i.T."/>
            <person name="Hayashi T."/>
            <person name="Toyoda A."/>
            <person name="Oliveira C."/>
            <person name="Osipova E."/>
            <person name="Leigh N.D."/>
            <person name="Simon A."/>
            <person name="Yun M.H."/>
        </authorList>
    </citation>
    <scope>NUCLEOTIDE SEQUENCE</scope>
    <source>
        <strain evidence="2">20211129_DDA</strain>
        <tissue evidence="2">Liver</tissue>
    </source>
</reference>